<comment type="caution">
    <text evidence="1">The sequence shown here is derived from an EMBL/GenBank/DDBJ whole genome shotgun (WGS) entry which is preliminary data.</text>
</comment>
<evidence type="ECO:0000313" key="1">
    <source>
        <dbReference type="EMBL" id="POG78549.1"/>
    </source>
</evidence>
<proteinExistence type="predicted"/>
<dbReference type="SUPFAM" id="SSF53098">
    <property type="entry name" value="Ribonuclease H-like"/>
    <property type="match status" value="1"/>
</dbReference>
<evidence type="ECO:0008006" key="3">
    <source>
        <dbReference type="Google" id="ProtNLM"/>
    </source>
</evidence>
<reference evidence="1 2" key="1">
    <citation type="journal article" date="2013" name="Proc. Natl. Acad. Sci. U.S.A.">
        <title>Genome of an arbuscular mycorrhizal fungus provides insight into the oldest plant symbiosis.</title>
        <authorList>
            <person name="Tisserant E."/>
            <person name="Malbreil M."/>
            <person name="Kuo A."/>
            <person name="Kohler A."/>
            <person name="Symeonidi A."/>
            <person name="Balestrini R."/>
            <person name="Charron P."/>
            <person name="Duensing N."/>
            <person name="Frei Dit Frey N."/>
            <person name="Gianinazzi-Pearson V."/>
            <person name="Gilbert L.B."/>
            <person name="Handa Y."/>
            <person name="Herr J.R."/>
            <person name="Hijri M."/>
            <person name="Koul R."/>
            <person name="Kawaguchi M."/>
            <person name="Krajinski F."/>
            <person name="Lammers P.J."/>
            <person name="Masclaux F.G."/>
            <person name="Murat C."/>
            <person name="Morin E."/>
            <person name="Ndikumana S."/>
            <person name="Pagni M."/>
            <person name="Petitpierre D."/>
            <person name="Requena N."/>
            <person name="Rosikiewicz P."/>
            <person name="Riley R."/>
            <person name="Saito K."/>
            <person name="San Clemente H."/>
            <person name="Shapiro H."/>
            <person name="van Tuinen D."/>
            <person name="Becard G."/>
            <person name="Bonfante P."/>
            <person name="Paszkowski U."/>
            <person name="Shachar-Hill Y.Y."/>
            <person name="Tuskan G.A."/>
            <person name="Young P.W."/>
            <person name="Sanders I.R."/>
            <person name="Henrissat B."/>
            <person name="Rensing S.A."/>
            <person name="Grigoriev I.V."/>
            <person name="Corradi N."/>
            <person name="Roux C."/>
            <person name="Martin F."/>
        </authorList>
    </citation>
    <scope>NUCLEOTIDE SEQUENCE [LARGE SCALE GENOMIC DNA]</scope>
    <source>
        <strain evidence="1 2">DAOM 197198</strain>
    </source>
</reference>
<dbReference type="EMBL" id="AUPC02000031">
    <property type="protein sequence ID" value="POG78549.1"/>
    <property type="molecule type" value="Genomic_DNA"/>
</dbReference>
<sequence length="332" mass="37888">MRWIAHHIQLISSDICNHPLAKKVLSDCQKIISFFKNSYPAGAALREEIFHTFTVGGNLKTSTKTRWSTAWDCCESLLRNENNIRSVKQLRNLIAPVKKAVKDVEFQNTILADVFVELVKIAIAVQEIPTPLNNQFPYFLHPTYRGDNLTHNTYKKIILRKALEIWKQTGGGEKTLKLHSITPHNASTERVFSVLNWYLCKRRNKMNISHLESLAQIHSFLIANAPGELNFINNNISQDEFTAAFNQIAVAMEEGIDLFEENDSFPVFDDDSEEDNDLLLQNENGLNLEISELIQLNVNQSGSINENQADINESRIEHGNKDFNIEDLLHDD</sequence>
<evidence type="ECO:0000313" key="2">
    <source>
        <dbReference type="Proteomes" id="UP000018888"/>
    </source>
</evidence>
<dbReference type="Proteomes" id="UP000018888">
    <property type="component" value="Unassembled WGS sequence"/>
</dbReference>
<dbReference type="InterPro" id="IPR012337">
    <property type="entry name" value="RNaseH-like_sf"/>
</dbReference>
<protein>
    <recommendedName>
        <fullName evidence="3">HAT C-terminal dimerisation domain-containing protein</fullName>
    </recommendedName>
</protein>
<dbReference type="VEuPathDB" id="FungiDB:RhiirFUN_005036"/>
<keyword evidence="2" id="KW-1185">Reference proteome</keyword>
<name>A0A2P4QLM5_RHIID</name>
<organism evidence="1 2">
    <name type="scientific">Rhizophagus irregularis (strain DAOM 181602 / DAOM 197198 / MUCL 43194)</name>
    <name type="common">Arbuscular mycorrhizal fungus</name>
    <name type="synonym">Glomus intraradices</name>
    <dbReference type="NCBI Taxonomy" id="747089"/>
    <lineage>
        <taxon>Eukaryota</taxon>
        <taxon>Fungi</taxon>
        <taxon>Fungi incertae sedis</taxon>
        <taxon>Mucoromycota</taxon>
        <taxon>Glomeromycotina</taxon>
        <taxon>Glomeromycetes</taxon>
        <taxon>Glomerales</taxon>
        <taxon>Glomeraceae</taxon>
        <taxon>Rhizophagus</taxon>
    </lineage>
</organism>
<dbReference type="AlphaFoldDB" id="A0A2P4QLM5"/>
<reference evidence="1 2" key="2">
    <citation type="journal article" date="2018" name="New Phytol.">
        <title>High intraspecific genome diversity in the model arbuscular mycorrhizal symbiont Rhizophagus irregularis.</title>
        <authorList>
            <person name="Chen E.C.H."/>
            <person name="Morin E."/>
            <person name="Beaudet D."/>
            <person name="Noel J."/>
            <person name="Yildirir G."/>
            <person name="Ndikumana S."/>
            <person name="Charron P."/>
            <person name="St-Onge C."/>
            <person name="Giorgi J."/>
            <person name="Kruger M."/>
            <person name="Marton T."/>
            <person name="Ropars J."/>
            <person name="Grigoriev I.V."/>
            <person name="Hainaut M."/>
            <person name="Henrissat B."/>
            <person name="Roux C."/>
            <person name="Martin F."/>
            <person name="Corradi N."/>
        </authorList>
    </citation>
    <scope>NUCLEOTIDE SEQUENCE [LARGE SCALE GENOMIC DNA]</scope>
    <source>
        <strain evidence="1 2">DAOM 197198</strain>
    </source>
</reference>
<accession>A0A2P4QLM5</accession>
<gene>
    <name evidence="1" type="ORF">GLOIN_2v1766437</name>
</gene>